<evidence type="ECO:0000256" key="3">
    <source>
        <dbReference type="ARBA" id="ARBA00022630"/>
    </source>
</evidence>
<keyword evidence="10 14" id="KW-0067">ATP-binding</keyword>
<dbReference type="EC" id="2.7.7.2" evidence="14"/>
<keyword evidence="7 14" id="KW-0547">Nucleotide-binding</keyword>
<dbReference type="Gene3D" id="2.40.30.30">
    <property type="entry name" value="Riboflavin kinase-like"/>
    <property type="match status" value="1"/>
</dbReference>
<dbReference type="Gene3D" id="3.40.50.620">
    <property type="entry name" value="HUPs"/>
    <property type="match status" value="1"/>
</dbReference>
<dbReference type="OrthoDB" id="9803667at2"/>
<evidence type="ECO:0000256" key="9">
    <source>
        <dbReference type="ARBA" id="ARBA00022827"/>
    </source>
</evidence>
<evidence type="ECO:0000256" key="10">
    <source>
        <dbReference type="ARBA" id="ARBA00022840"/>
    </source>
</evidence>
<evidence type="ECO:0000256" key="5">
    <source>
        <dbReference type="ARBA" id="ARBA00022679"/>
    </source>
</evidence>
<evidence type="ECO:0000313" key="16">
    <source>
        <dbReference type="EMBL" id="KPU43898.1"/>
    </source>
</evidence>
<sequence>MEVIYGGVADTIREGPYACALGFFDGVHLGHQNLITALKDISVDKNYKTMVFTFEKHPLAFLNKENAPMLITDNCAKTEIFEGLGVDLLYFSKVDQDFLHTQPEEFLNEILIKKFDVKAIVAGFNFKFGFKGQGTSEYLLDYGKRKDLDIKIVEPIFYEGQLVSSTTIRSLIKQGDMEAVQKFMGRNFSICGNVIHGKARGRLMGIPTANIIAKPGLILPKSGVYATKVRVENSDVSYIAITNVGSNPTFGKNPITIETHIIDFSEDLYGRNIKIDFHYRIRDERAFNGPDDLASQVNKDKNYAVRYFNS</sequence>
<dbReference type="InterPro" id="IPR014729">
    <property type="entry name" value="Rossmann-like_a/b/a_fold"/>
</dbReference>
<evidence type="ECO:0000256" key="11">
    <source>
        <dbReference type="ARBA" id="ARBA00023268"/>
    </source>
</evidence>
<evidence type="ECO:0000256" key="8">
    <source>
        <dbReference type="ARBA" id="ARBA00022777"/>
    </source>
</evidence>
<evidence type="ECO:0000256" key="2">
    <source>
        <dbReference type="ARBA" id="ARBA00005201"/>
    </source>
</evidence>
<dbReference type="GO" id="GO:0005524">
    <property type="term" value="F:ATP binding"/>
    <property type="evidence" value="ECO:0007669"/>
    <property type="project" value="UniProtKB-UniRule"/>
</dbReference>
<evidence type="ECO:0000256" key="13">
    <source>
        <dbReference type="ARBA" id="ARBA00049494"/>
    </source>
</evidence>
<evidence type="ECO:0000259" key="15">
    <source>
        <dbReference type="SMART" id="SM00904"/>
    </source>
</evidence>
<evidence type="ECO:0000256" key="7">
    <source>
        <dbReference type="ARBA" id="ARBA00022741"/>
    </source>
</evidence>
<dbReference type="RefSeq" id="WP_054875111.1">
    <property type="nucleotide sequence ID" value="NZ_LKET01000032.1"/>
</dbReference>
<dbReference type="PANTHER" id="PTHR22749">
    <property type="entry name" value="RIBOFLAVIN KINASE/FMN ADENYLYLTRANSFERASE"/>
    <property type="match status" value="1"/>
</dbReference>
<dbReference type="GO" id="GO:0009231">
    <property type="term" value="P:riboflavin biosynthetic process"/>
    <property type="evidence" value="ECO:0007669"/>
    <property type="project" value="InterPro"/>
</dbReference>
<dbReference type="PANTHER" id="PTHR22749:SF6">
    <property type="entry name" value="RIBOFLAVIN KINASE"/>
    <property type="match status" value="1"/>
</dbReference>
<dbReference type="InterPro" id="IPR015865">
    <property type="entry name" value="Riboflavin_kinase_bac/euk"/>
</dbReference>
<evidence type="ECO:0000256" key="4">
    <source>
        <dbReference type="ARBA" id="ARBA00022643"/>
    </source>
</evidence>
<dbReference type="FunFam" id="3.40.50.620:FF:000021">
    <property type="entry name" value="Riboflavin biosynthesis protein"/>
    <property type="match status" value="1"/>
</dbReference>
<dbReference type="SUPFAM" id="SSF52374">
    <property type="entry name" value="Nucleotidylyl transferase"/>
    <property type="match status" value="1"/>
</dbReference>
<name>A0A0P8W745_9CLOT</name>
<keyword evidence="8 14" id="KW-0418">Kinase</keyword>
<dbReference type="GO" id="GO:0009398">
    <property type="term" value="P:FMN biosynthetic process"/>
    <property type="evidence" value="ECO:0007669"/>
    <property type="project" value="UniProtKB-UniRule"/>
</dbReference>
<comment type="similarity">
    <text evidence="14">Belongs to the ribF family.</text>
</comment>
<comment type="catalytic activity">
    <reaction evidence="13 14">
        <text>FMN + ATP + H(+) = FAD + diphosphate</text>
        <dbReference type="Rhea" id="RHEA:17237"/>
        <dbReference type="ChEBI" id="CHEBI:15378"/>
        <dbReference type="ChEBI" id="CHEBI:30616"/>
        <dbReference type="ChEBI" id="CHEBI:33019"/>
        <dbReference type="ChEBI" id="CHEBI:57692"/>
        <dbReference type="ChEBI" id="CHEBI:58210"/>
        <dbReference type="EC" id="2.7.7.2"/>
    </reaction>
</comment>
<gene>
    <name evidence="16" type="primary">ribF</name>
    <name evidence="16" type="ORF">OXPF_20630</name>
</gene>
<keyword evidence="4 14" id="KW-0288">FMN</keyword>
<dbReference type="GO" id="GO:0003919">
    <property type="term" value="F:FMN adenylyltransferase activity"/>
    <property type="evidence" value="ECO:0007669"/>
    <property type="project" value="UniProtKB-UniRule"/>
</dbReference>
<keyword evidence="6 14" id="KW-0548">Nucleotidyltransferase</keyword>
<protein>
    <recommendedName>
        <fullName evidence="14">Riboflavin biosynthesis protein</fullName>
    </recommendedName>
    <domain>
        <recommendedName>
            <fullName evidence="14">Riboflavin kinase</fullName>
            <ecNumber evidence="14">2.7.1.26</ecNumber>
        </recommendedName>
        <alternativeName>
            <fullName evidence="14">Flavokinase</fullName>
        </alternativeName>
    </domain>
    <domain>
        <recommendedName>
            <fullName evidence="14">FMN adenylyltransferase</fullName>
            <ecNumber evidence="14">2.7.7.2</ecNumber>
        </recommendedName>
        <alternativeName>
            <fullName evidence="14">FAD pyrophosphorylase</fullName>
        </alternativeName>
        <alternativeName>
            <fullName evidence="14">FAD synthase</fullName>
        </alternativeName>
    </domain>
</protein>
<dbReference type="SUPFAM" id="SSF82114">
    <property type="entry name" value="Riboflavin kinase-like"/>
    <property type="match status" value="1"/>
</dbReference>
<dbReference type="NCBIfam" id="TIGR00083">
    <property type="entry name" value="ribF"/>
    <property type="match status" value="1"/>
</dbReference>
<comment type="pathway">
    <text evidence="2 14">Cofactor biosynthesis; FMN biosynthesis; FMN from riboflavin (ATP route): step 1/1.</text>
</comment>
<dbReference type="InterPro" id="IPR023465">
    <property type="entry name" value="Riboflavin_kinase_dom_sf"/>
</dbReference>
<dbReference type="GO" id="GO:0008531">
    <property type="term" value="F:riboflavin kinase activity"/>
    <property type="evidence" value="ECO:0007669"/>
    <property type="project" value="UniProtKB-UniRule"/>
</dbReference>
<dbReference type="PIRSF" id="PIRSF004491">
    <property type="entry name" value="FAD_Synth"/>
    <property type="match status" value="1"/>
</dbReference>
<keyword evidence="17" id="KW-1185">Reference proteome</keyword>
<evidence type="ECO:0000256" key="14">
    <source>
        <dbReference type="PIRNR" id="PIRNR004491"/>
    </source>
</evidence>
<proteinExistence type="inferred from homology"/>
<evidence type="ECO:0000256" key="1">
    <source>
        <dbReference type="ARBA" id="ARBA00004726"/>
    </source>
</evidence>
<dbReference type="STRING" id="36849.OXPF_20630"/>
<dbReference type="InterPro" id="IPR023468">
    <property type="entry name" value="Riboflavin_kinase"/>
</dbReference>
<feature type="domain" description="Riboflavin kinase" evidence="15">
    <location>
        <begin position="183"/>
        <end position="309"/>
    </location>
</feature>
<reference evidence="16 17" key="1">
    <citation type="submission" date="2015-09" db="EMBL/GenBank/DDBJ databases">
        <title>Genome sequence of Oxobacter pfennigii DSM 3222.</title>
        <authorList>
            <person name="Poehlein A."/>
            <person name="Bengelsdorf F.R."/>
            <person name="Schiel-Bengelsdorf B."/>
            <person name="Duerre P."/>
            <person name="Daniel R."/>
        </authorList>
    </citation>
    <scope>NUCLEOTIDE SEQUENCE [LARGE SCALE GENOMIC DNA]</scope>
    <source>
        <strain evidence="16 17">DSM 3222</strain>
    </source>
</reference>
<organism evidence="16 17">
    <name type="scientific">Oxobacter pfennigii</name>
    <dbReference type="NCBI Taxonomy" id="36849"/>
    <lineage>
        <taxon>Bacteria</taxon>
        <taxon>Bacillati</taxon>
        <taxon>Bacillota</taxon>
        <taxon>Clostridia</taxon>
        <taxon>Eubacteriales</taxon>
        <taxon>Clostridiaceae</taxon>
        <taxon>Oxobacter</taxon>
    </lineage>
</organism>
<comment type="caution">
    <text evidence="16">The sequence shown here is derived from an EMBL/GenBank/DDBJ whole genome shotgun (WGS) entry which is preliminary data.</text>
</comment>
<dbReference type="UniPathway" id="UPA00276">
    <property type="reaction ID" value="UER00406"/>
</dbReference>
<accession>A0A0P8W745</accession>
<keyword evidence="9 14" id="KW-0274">FAD</keyword>
<dbReference type="Pfam" id="PF01687">
    <property type="entry name" value="Flavokinase"/>
    <property type="match status" value="1"/>
</dbReference>
<dbReference type="EC" id="2.7.1.26" evidence="14"/>
<dbReference type="CDD" id="cd02064">
    <property type="entry name" value="FAD_synthetase_N"/>
    <property type="match status" value="1"/>
</dbReference>
<dbReference type="Proteomes" id="UP000050326">
    <property type="component" value="Unassembled WGS sequence"/>
</dbReference>
<comment type="pathway">
    <text evidence="1 14">Cofactor biosynthesis; FAD biosynthesis; FAD from FMN: step 1/1.</text>
</comment>
<dbReference type="InterPro" id="IPR015864">
    <property type="entry name" value="FAD_synthase"/>
</dbReference>
<dbReference type="NCBIfam" id="NF004162">
    <property type="entry name" value="PRK05627.1-5"/>
    <property type="match status" value="1"/>
</dbReference>
<dbReference type="AlphaFoldDB" id="A0A0P8W745"/>
<keyword evidence="11" id="KW-0511">Multifunctional enzyme</keyword>
<evidence type="ECO:0000256" key="12">
    <source>
        <dbReference type="ARBA" id="ARBA00047880"/>
    </source>
</evidence>
<dbReference type="PATRIC" id="fig|36849.3.peg.2180"/>
<evidence type="ECO:0000256" key="6">
    <source>
        <dbReference type="ARBA" id="ARBA00022695"/>
    </source>
</evidence>
<dbReference type="InterPro" id="IPR002606">
    <property type="entry name" value="Riboflavin_kinase_bac"/>
</dbReference>
<keyword evidence="5 14" id="KW-0808">Transferase</keyword>
<dbReference type="SMART" id="SM00904">
    <property type="entry name" value="Flavokinase"/>
    <property type="match status" value="1"/>
</dbReference>
<evidence type="ECO:0000313" key="17">
    <source>
        <dbReference type="Proteomes" id="UP000050326"/>
    </source>
</evidence>
<dbReference type="Pfam" id="PF06574">
    <property type="entry name" value="FAD_syn"/>
    <property type="match status" value="1"/>
</dbReference>
<dbReference type="GO" id="GO:0006747">
    <property type="term" value="P:FAD biosynthetic process"/>
    <property type="evidence" value="ECO:0007669"/>
    <property type="project" value="UniProtKB-UniRule"/>
</dbReference>
<dbReference type="EMBL" id="LKET01000032">
    <property type="protein sequence ID" value="KPU43898.1"/>
    <property type="molecule type" value="Genomic_DNA"/>
</dbReference>
<keyword evidence="3 14" id="KW-0285">Flavoprotein</keyword>
<dbReference type="UniPathway" id="UPA00277">
    <property type="reaction ID" value="UER00407"/>
</dbReference>
<comment type="catalytic activity">
    <reaction evidence="12 14">
        <text>riboflavin + ATP = FMN + ADP + H(+)</text>
        <dbReference type="Rhea" id="RHEA:14357"/>
        <dbReference type="ChEBI" id="CHEBI:15378"/>
        <dbReference type="ChEBI" id="CHEBI:30616"/>
        <dbReference type="ChEBI" id="CHEBI:57986"/>
        <dbReference type="ChEBI" id="CHEBI:58210"/>
        <dbReference type="ChEBI" id="CHEBI:456216"/>
        <dbReference type="EC" id="2.7.1.26"/>
    </reaction>
</comment>